<keyword evidence="7 8" id="KW-0472">Membrane</keyword>
<name>A0A9E9LB99_9BURK</name>
<dbReference type="InterPro" id="IPR040423">
    <property type="entry name" value="PEA_transferase"/>
</dbReference>
<evidence type="ECO:0000313" key="11">
    <source>
        <dbReference type="EMBL" id="WAV90903.1"/>
    </source>
</evidence>
<dbReference type="Gene3D" id="3.40.720.10">
    <property type="entry name" value="Alkaline Phosphatase, subunit A"/>
    <property type="match status" value="1"/>
</dbReference>
<dbReference type="InterPro" id="IPR017850">
    <property type="entry name" value="Alkaline_phosphatase_core_sf"/>
</dbReference>
<feature type="transmembrane region" description="Helical" evidence="8">
    <location>
        <begin position="156"/>
        <end position="178"/>
    </location>
</feature>
<feature type="transmembrane region" description="Helical" evidence="8">
    <location>
        <begin position="123"/>
        <end position="144"/>
    </location>
</feature>
<dbReference type="Pfam" id="PF00884">
    <property type="entry name" value="Sulfatase"/>
    <property type="match status" value="1"/>
</dbReference>
<organism evidence="11">
    <name type="scientific">Oxalobacter aliiformigenes</name>
    <dbReference type="NCBI Taxonomy" id="2946593"/>
    <lineage>
        <taxon>Bacteria</taxon>
        <taxon>Pseudomonadati</taxon>
        <taxon>Pseudomonadota</taxon>
        <taxon>Betaproteobacteria</taxon>
        <taxon>Burkholderiales</taxon>
        <taxon>Oxalobacteraceae</taxon>
        <taxon>Oxalobacter</taxon>
    </lineage>
</organism>
<dbReference type="GO" id="GO:0005886">
    <property type="term" value="C:plasma membrane"/>
    <property type="evidence" value="ECO:0007669"/>
    <property type="project" value="UniProtKB-SubCell"/>
</dbReference>
<dbReference type="PANTHER" id="PTHR30443">
    <property type="entry name" value="INNER MEMBRANE PROTEIN"/>
    <property type="match status" value="1"/>
</dbReference>
<dbReference type="NCBIfam" id="NF028537">
    <property type="entry name" value="P_eth_NH2_trans"/>
    <property type="match status" value="1"/>
</dbReference>
<protein>
    <submittedName>
        <fullName evidence="11">Phosphoethanolamine--lipid A transferase</fullName>
    </submittedName>
</protein>
<feature type="transmembrane region" description="Helical" evidence="8">
    <location>
        <begin position="52"/>
        <end position="73"/>
    </location>
</feature>
<dbReference type="InterPro" id="IPR000917">
    <property type="entry name" value="Sulfatase_N"/>
</dbReference>
<dbReference type="EMBL" id="CP098251">
    <property type="protein sequence ID" value="WAV90903.1"/>
    <property type="molecule type" value="Genomic_DNA"/>
</dbReference>
<feature type="domain" description="Sulfatase N-terminal" evidence="9">
    <location>
        <begin position="238"/>
        <end position="526"/>
    </location>
</feature>
<dbReference type="RefSeq" id="WP_269315792.1">
    <property type="nucleotide sequence ID" value="NZ_CP098251.1"/>
</dbReference>
<dbReference type="InterPro" id="IPR012549">
    <property type="entry name" value="EptA-like_N"/>
</dbReference>
<dbReference type="SUPFAM" id="SSF53649">
    <property type="entry name" value="Alkaline phosphatase-like"/>
    <property type="match status" value="1"/>
</dbReference>
<evidence type="ECO:0000256" key="6">
    <source>
        <dbReference type="ARBA" id="ARBA00022989"/>
    </source>
</evidence>
<feature type="transmembrane region" description="Helical" evidence="8">
    <location>
        <begin position="80"/>
        <end position="103"/>
    </location>
</feature>
<evidence type="ECO:0000256" key="3">
    <source>
        <dbReference type="ARBA" id="ARBA00022519"/>
    </source>
</evidence>
<keyword evidence="6 8" id="KW-1133">Transmembrane helix</keyword>
<accession>A0A9E9LB99</accession>
<keyword evidence="5 8" id="KW-0812">Transmembrane</keyword>
<dbReference type="AlphaFoldDB" id="A0A9E9LB99"/>
<sequence length="548" mass="63605">MKNSLTKLFACRFHLQSQWLIALAAFYFTTVLNPALWRYFISHLEITGIRMLFFGISMPVFIFTAIFLFFNLLPAYFIKPVLIVLLLISSATNYFMFQLGVFIDADMIRNAFETNTREAFDLVTFRMILWIVLGGVVPSFLLVITRIEYRPFWKECLFRLFAITGCVLVIGIIAAFFYREYADFSKRHREMAKLINPSSYLYGAVRYWHLESFVFKAFMSLDKDAELKPYDDAKHTVFIMVVGETARAKSFSLNGYLRETNPFLAREDIISFKNFYSCGTATAISVPCMFSHQPRKSFSIQESKFSENLVDLIKQTGFEVLWRENDDGCKGVCNRVPTDNLYKSRNSRYCDGDSCFDEILTDGLEEYLSSLKKDAFIVLHTIGSHGPTYYKRYPDSFRKFTPTCDTADIRNCSREQIINTYDNTILYTDFVVSRAINILKKFPHLESGLLYVSDHGESLGEKTDMYLHGTPYEIAPEEQKKVPMILWMSDNMKKFDHLDYGCIAKKAEENTFSHDNLYHTLLALMEIRSKTYDKSLDMFDPCRLEPLP</sequence>
<evidence type="ECO:0000256" key="4">
    <source>
        <dbReference type="ARBA" id="ARBA00022679"/>
    </source>
</evidence>
<keyword evidence="3" id="KW-0997">Cell inner membrane</keyword>
<evidence type="ECO:0000259" key="9">
    <source>
        <dbReference type="Pfam" id="PF00884"/>
    </source>
</evidence>
<dbReference type="Pfam" id="PF08019">
    <property type="entry name" value="EptA_B_N"/>
    <property type="match status" value="1"/>
</dbReference>
<dbReference type="GO" id="GO:0009244">
    <property type="term" value="P:lipopolysaccharide core region biosynthetic process"/>
    <property type="evidence" value="ECO:0007669"/>
    <property type="project" value="TreeGrafter"/>
</dbReference>
<feature type="transmembrane region" description="Helical" evidence="8">
    <location>
        <begin position="20"/>
        <end position="40"/>
    </location>
</feature>
<keyword evidence="4 11" id="KW-0808">Transferase</keyword>
<dbReference type="InterPro" id="IPR058130">
    <property type="entry name" value="PEA_transf_C"/>
</dbReference>
<evidence type="ECO:0000256" key="7">
    <source>
        <dbReference type="ARBA" id="ARBA00023136"/>
    </source>
</evidence>
<dbReference type="Proteomes" id="UP001164819">
    <property type="component" value="Chromosome"/>
</dbReference>
<gene>
    <name evidence="11" type="ORF">NB646_08735</name>
</gene>
<comment type="subcellular location">
    <subcellularLocation>
        <location evidence="1">Cell inner membrane</location>
        <topology evidence="1">Multi-pass membrane protein</topology>
    </subcellularLocation>
</comment>
<evidence type="ECO:0000256" key="2">
    <source>
        <dbReference type="ARBA" id="ARBA00022475"/>
    </source>
</evidence>
<evidence type="ECO:0000256" key="5">
    <source>
        <dbReference type="ARBA" id="ARBA00022692"/>
    </source>
</evidence>
<evidence type="ECO:0000259" key="10">
    <source>
        <dbReference type="Pfam" id="PF08019"/>
    </source>
</evidence>
<evidence type="ECO:0000256" key="1">
    <source>
        <dbReference type="ARBA" id="ARBA00004429"/>
    </source>
</evidence>
<proteinExistence type="predicted"/>
<dbReference type="PANTHER" id="PTHR30443:SF0">
    <property type="entry name" value="PHOSPHOETHANOLAMINE TRANSFERASE EPTA"/>
    <property type="match status" value="1"/>
</dbReference>
<evidence type="ECO:0000256" key="8">
    <source>
        <dbReference type="SAM" id="Phobius"/>
    </source>
</evidence>
<keyword evidence="2" id="KW-1003">Cell membrane</keyword>
<dbReference type="CDD" id="cd16017">
    <property type="entry name" value="LptA"/>
    <property type="match status" value="1"/>
</dbReference>
<dbReference type="GO" id="GO:0016776">
    <property type="term" value="F:phosphotransferase activity, phosphate group as acceptor"/>
    <property type="evidence" value="ECO:0007669"/>
    <property type="project" value="TreeGrafter"/>
</dbReference>
<reference evidence="11" key="1">
    <citation type="journal article" date="2022" name="Front. Microbiol.">
        <title>New perspectives on an old grouping: The genomic and phenotypic variability of Oxalobacter formigenes and the implications for calcium oxalate stone prevention.</title>
        <authorList>
            <person name="Chmiel J.A."/>
            <person name="Carr C."/>
            <person name="Stuivenberg G.A."/>
            <person name="Venema R."/>
            <person name="Chanyi R.M."/>
            <person name="Al K.F."/>
            <person name="Giguere D."/>
            <person name="Say H."/>
            <person name="Akouris P.P."/>
            <person name="Dominguez Romero S.A."/>
            <person name="Kwong A."/>
            <person name="Tai V."/>
            <person name="Koval S.F."/>
            <person name="Razvi H."/>
            <person name="Bjazevic J."/>
            <person name="Burton J.P."/>
        </authorList>
    </citation>
    <scope>NUCLEOTIDE SEQUENCE</scope>
    <source>
        <strain evidence="11">OxK</strain>
    </source>
</reference>
<feature type="domain" description="Phosphoethanolamine transferase N-terminal" evidence="10">
    <location>
        <begin position="63"/>
        <end position="209"/>
    </location>
</feature>